<gene>
    <name evidence="2" type="ORF">C4H11_12905</name>
</gene>
<dbReference type="InterPro" id="IPR038765">
    <property type="entry name" value="Papain-like_cys_pep_sf"/>
</dbReference>
<accession>A0ABM6TAC6</accession>
<name>A0ABM6TAC6_9BACE</name>
<dbReference type="RefSeq" id="WP_106042591.1">
    <property type="nucleotide sequence ID" value="NZ_CP027231.1"/>
</dbReference>
<dbReference type="SUPFAM" id="SSF54001">
    <property type="entry name" value="Cysteine proteinases"/>
    <property type="match status" value="1"/>
</dbReference>
<proteinExistence type="predicted"/>
<reference evidence="2 3" key="1">
    <citation type="submission" date="2018-02" db="EMBL/GenBank/DDBJ databases">
        <authorList>
            <person name="Holder M.E."/>
            <person name="Ajami N.J."/>
            <person name="Petrosino J.F."/>
        </authorList>
    </citation>
    <scope>NUCLEOTIDE SEQUENCE [LARGE SCALE GENOMIC DNA]</scope>
    <source>
        <strain evidence="2 3">ATCC 33285</strain>
    </source>
</reference>
<dbReference type="Proteomes" id="UP000238304">
    <property type="component" value="Chromosome"/>
</dbReference>
<feature type="domain" description="Transglutaminase-like" evidence="1">
    <location>
        <begin position="181"/>
        <end position="262"/>
    </location>
</feature>
<dbReference type="Gene3D" id="2.60.120.260">
    <property type="entry name" value="Galactose-binding domain-like"/>
    <property type="match status" value="2"/>
</dbReference>
<evidence type="ECO:0000313" key="3">
    <source>
        <dbReference type="Proteomes" id="UP000238304"/>
    </source>
</evidence>
<protein>
    <recommendedName>
        <fullName evidence="1">Transglutaminase-like domain-containing protein</fullName>
    </recommendedName>
</protein>
<dbReference type="Pfam" id="PF01841">
    <property type="entry name" value="Transglut_core"/>
    <property type="match status" value="1"/>
</dbReference>
<evidence type="ECO:0000313" key="2">
    <source>
        <dbReference type="EMBL" id="AVM53691.1"/>
    </source>
</evidence>
<dbReference type="GeneID" id="94549082"/>
<organism evidence="2 3">
    <name type="scientific">Bacteroides zoogleoformans</name>
    <dbReference type="NCBI Taxonomy" id="28119"/>
    <lineage>
        <taxon>Bacteria</taxon>
        <taxon>Pseudomonadati</taxon>
        <taxon>Bacteroidota</taxon>
        <taxon>Bacteroidia</taxon>
        <taxon>Bacteroidales</taxon>
        <taxon>Bacteroidaceae</taxon>
        <taxon>Bacteroides</taxon>
    </lineage>
</organism>
<dbReference type="PANTHER" id="PTHR35532:SF5">
    <property type="entry name" value="CARBOHYDRATE-BINDING DOMAIN-CONTAINING PROTEIN"/>
    <property type="match status" value="1"/>
</dbReference>
<evidence type="ECO:0000259" key="1">
    <source>
        <dbReference type="Pfam" id="PF01841"/>
    </source>
</evidence>
<dbReference type="InterPro" id="IPR002931">
    <property type="entry name" value="Transglutaminase-like"/>
</dbReference>
<dbReference type="PANTHER" id="PTHR35532">
    <property type="entry name" value="SIMILAR TO POLYHYDROXYALKANOATE DEPOLYMERASE"/>
    <property type="match status" value="1"/>
</dbReference>
<sequence>MKQVYISMLIWLGCCLAACTTREERRVEETLVFAGENRAELEQVLEYYKHDELKLRAARFLIANMKEKFAYVLSEADSVRQALRDTWADKKEVVQKWKRISRETLPKRYDAQIMTADYLIENIDIAFETWQEVPWGKYYSFEDFCKYILPYRIADEPLERWRKVYKARFLPLLDSIYTGTDVVEAAAKIMEHPIVRTGYKYSADFNLPHHGALFLLECRVGTCHEYCDFVLYLLRALGIPSAIDQYKYSPEVRHSHVWNMLKDTTGATIPIEYNKAEVKRDWKNWRRKGKVYRSFFDQAEIPAYDGDFYLCDVTEEYFGNNSVSFPVQRKGDGFLAMYAFEGWMPIARYAAKGKYGIVQNIEPDVIYMPVGRNGERWIENGYCFMPDGKEVRVFEPDTVCRLKVRLNRKYPITVHQKNHLYGMNGMRLEGCNRKDFVNAEILAVLNDSTLDLTRYIKMHSASAYRYIRICSPLKRRLEIAEMEFYTDTLGMEKVDFRVVEEAVPEAKGTQFGIEKAWDNDRLSFYQSYKSEVELLFDLGASVRLGGMKFTPRNDDNFVTKGEVYELLYQNGTEGWVSLGRKMADDDFVEFDGVPGNAVLRLHNCTKGIEEQIFLWEGGKQYFLGHLR</sequence>
<keyword evidence="3" id="KW-1185">Reference proteome</keyword>
<dbReference type="Gene3D" id="3.10.620.30">
    <property type="match status" value="1"/>
</dbReference>
<dbReference type="EMBL" id="CP027231">
    <property type="protein sequence ID" value="AVM53691.1"/>
    <property type="molecule type" value="Genomic_DNA"/>
</dbReference>